<feature type="domain" description="UDP-3-O-[3-hydroxymyristoyl] glucosamine N-acyltransferase non-repeat region" evidence="9">
    <location>
        <begin position="24"/>
        <end position="88"/>
    </location>
</feature>
<dbReference type="UniPathway" id="UPA00973"/>
<comment type="pathway">
    <text evidence="7">Bacterial outer membrane biogenesis; LPS lipid A biosynthesis.</text>
</comment>
<dbReference type="CDD" id="cd03352">
    <property type="entry name" value="LbH_LpxD"/>
    <property type="match status" value="1"/>
</dbReference>
<dbReference type="InterPro" id="IPR007691">
    <property type="entry name" value="LpxD"/>
</dbReference>
<evidence type="ECO:0000256" key="6">
    <source>
        <dbReference type="ARBA" id="ARBA00023315"/>
    </source>
</evidence>
<accession>A0A4U1BGB0</accession>
<evidence type="ECO:0000256" key="5">
    <source>
        <dbReference type="ARBA" id="ARBA00023098"/>
    </source>
</evidence>
<dbReference type="GO" id="GO:0016410">
    <property type="term" value="F:N-acyltransferase activity"/>
    <property type="evidence" value="ECO:0007669"/>
    <property type="project" value="InterPro"/>
</dbReference>
<protein>
    <recommendedName>
        <fullName evidence="7">UDP-3-O-acylglucosamine N-acyltransferase</fullName>
        <ecNumber evidence="7">2.3.1.191</ecNumber>
    </recommendedName>
</protein>
<dbReference type="Pfam" id="PF00132">
    <property type="entry name" value="Hexapep"/>
    <property type="match status" value="2"/>
</dbReference>
<evidence type="ECO:0000256" key="7">
    <source>
        <dbReference type="HAMAP-Rule" id="MF_00523"/>
    </source>
</evidence>
<dbReference type="NCBIfam" id="TIGR01853">
    <property type="entry name" value="lipid_A_lpxD"/>
    <property type="match status" value="1"/>
</dbReference>
<dbReference type="AlphaFoldDB" id="A0A4U1BGB0"/>
<reference evidence="10 11" key="1">
    <citation type="submission" date="2019-04" db="EMBL/GenBank/DDBJ databases">
        <authorList>
            <person name="Hwang J.C."/>
        </authorList>
    </citation>
    <scope>NUCLEOTIDE SEQUENCE [LARGE SCALE GENOMIC DNA]</scope>
    <source>
        <strain evidence="10 11">IMCC35001</strain>
    </source>
</reference>
<dbReference type="Proteomes" id="UP000305674">
    <property type="component" value="Unassembled WGS sequence"/>
</dbReference>
<name>A0A4U1BGB0_9GAMM</name>
<evidence type="ECO:0000313" key="11">
    <source>
        <dbReference type="Proteomes" id="UP000305674"/>
    </source>
</evidence>
<comment type="caution">
    <text evidence="10">The sequence shown here is derived from an EMBL/GenBank/DDBJ whole genome shotgun (WGS) entry which is preliminary data.</text>
</comment>
<evidence type="ECO:0000259" key="9">
    <source>
        <dbReference type="Pfam" id="PF04613"/>
    </source>
</evidence>
<dbReference type="Pfam" id="PF04613">
    <property type="entry name" value="LpxD"/>
    <property type="match status" value="1"/>
</dbReference>
<proteinExistence type="inferred from homology"/>
<keyword evidence="11" id="KW-1185">Reference proteome</keyword>
<organism evidence="10 11">
    <name type="scientific">Ferrimonas sediminicola</name>
    <dbReference type="NCBI Taxonomy" id="2569538"/>
    <lineage>
        <taxon>Bacteria</taxon>
        <taxon>Pseudomonadati</taxon>
        <taxon>Pseudomonadota</taxon>
        <taxon>Gammaproteobacteria</taxon>
        <taxon>Alteromonadales</taxon>
        <taxon>Ferrimonadaceae</taxon>
        <taxon>Ferrimonas</taxon>
    </lineage>
</organism>
<evidence type="ECO:0000256" key="1">
    <source>
        <dbReference type="ARBA" id="ARBA00022516"/>
    </source>
</evidence>
<keyword evidence="6 7" id="KW-0012">Acyltransferase</keyword>
<dbReference type="InterPro" id="IPR001451">
    <property type="entry name" value="Hexapep"/>
</dbReference>
<dbReference type="PANTHER" id="PTHR43378:SF2">
    <property type="entry name" value="UDP-3-O-ACYLGLUCOSAMINE N-ACYLTRANSFERASE 1, MITOCHONDRIAL-RELATED"/>
    <property type="match status" value="1"/>
</dbReference>
<dbReference type="InterPro" id="IPR020573">
    <property type="entry name" value="UDP_GlcNAc_AcTrfase_non-rep"/>
</dbReference>
<dbReference type="EMBL" id="SWCI01000003">
    <property type="protein sequence ID" value="TKB49752.1"/>
    <property type="molecule type" value="Genomic_DNA"/>
</dbReference>
<dbReference type="GO" id="GO:0009245">
    <property type="term" value="P:lipid A biosynthetic process"/>
    <property type="evidence" value="ECO:0007669"/>
    <property type="project" value="UniProtKB-UniRule"/>
</dbReference>
<comment type="subunit">
    <text evidence="7">Homotrimer.</text>
</comment>
<dbReference type="Gene3D" id="2.160.10.10">
    <property type="entry name" value="Hexapeptide repeat proteins"/>
    <property type="match status" value="1"/>
</dbReference>
<dbReference type="HAMAP" id="MF_00523">
    <property type="entry name" value="LpxD"/>
    <property type="match status" value="1"/>
</dbReference>
<comment type="catalytic activity">
    <reaction evidence="7">
        <text>a UDP-3-O-[(3R)-3-hydroxyacyl]-alpha-D-glucosamine + a (3R)-hydroxyacyl-[ACP] = a UDP-2-N,3-O-bis[(3R)-3-hydroxyacyl]-alpha-D-glucosamine + holo-[ACP] + H(+)</text>
        <dbReference type="Rhea" id="RHEA:53836"/>
        <dbReference type="Rhea" id="RHEA-COMP:9685"/>
        <dbReference type="Rhea" id="RHEA-COMP:9945"/>
        <dbReference type="ChEBI" id="CHEBI:15378"/>
        <dbReference type="ChEBI" id="CHEBI:64479"/>
        <dbReference type="ChEBI" id="CHEBI:78827"/>
        <dbReference type="ChEBI" id="CHEBI:137740"/>
        <dbReference type="ChEBI" id="CHEBI:137748"/>
        <dbReference type="EC" id="2.3.1.191"/>
    </reaction>
</comment>
<keyword evidence="1 7" id="KW-0444">Lipid biosynthesis</keyword>
<keyword evidence="3 7" id="KW-0808">Transferase</keyword>
<feature type="region of interest" description="Disordered" evidence="8">
    <location>
        <begin position="296"/>
        <end position="316"/>
    </location>
</feature>
<evidence type="ECO:0000256" key="4">
    <source>
        <dbReference type="ARBA" id="ARBA00022737"/>
    </source>
</evidence>
<dbReference type="NCBIfam" id="NF002060">
    <property type="entry name" value="PRK00892.1"/>
    <property type="match status" value="1"/>
</dbReference>
<evidence type="ECO:0000256" key="3">
    <source>
        <dbReference type="ARBA" id="ARBA00022679"/>
    </source>
</evidence>
<gene>
    <name evidence="7 10" type="primary">lpxD</name>
    <name evidence="10" type="ORF">FCL40_06220</name>
</gene>
<evidence type="ECO:0000256" key="8">
    <source>
        <dbReference type="SAM" id="MobiDB-lite"/>
    </source>
</evidence>
<comment type="function">
    <text evidence="7">Catalyzes the N-acylation of UDP-3-O-acylglucosamine using 3-hydroxyacyl-ACP as the acyl donor. Is involved in the biosynthesis of lipid A, a phosphorylated glycolipid that anchors the lipopolysaccharide to the outer membrane of the cell.</text>
</comment>
<dbReference type="GO" id="GO:0016020">
    <property type="term" value="C:membrane"/>
    <property type="evidence" value="ECO:0007669"/>
    <property type="project" value="GOC"/>
</dbReference>
<evidence type="ECO:0000313" key="10">
    <source>
        <dbReference type="EMBL" id="TKB49752.1"/>
    </source>
</evidence>
<keyword evidence="2 7" id="KW-0441">Lipid A biosynthesis</keyword>
<keyword evidence="5 7" id="KW-0443">Lipid metabolism</keyword>
<dbReference type="PANTHER" id="PTHR43378">
    <property type="entry name" value="UDP-3-O-ACYLGLUCOSAMINE N-ACYLTRANSFERASE"/>
    <property type="match status" value="1"/>
</dbReference>
<dbReference type="InterPro" id="IPR011004">
    <property type="entry name" value="Trimer_LpxA-like_sf"/>
</dbReference>
<dbReference type="Gene3D" id="3.40.1390.10">
    <property type="entry name" value="MurE/MurF, N-terminal domain"/>
    <property type="match status" value="1"/>
</dbReference>
<evidence type="ECO:0000256" key="2">
    <source>
        <dbReference type="ARBA" id="ARBA00022556"/>
    </source>
</evidence>
<dbReference type="EC" id="2.3.1.191" evidence="7"/>
<dbReference type="GO" id="GO:0103118">
    <property type="term" value="F:UDP-3-O-[(3R)-3-hydroxyacyl]-glucosamine N-acyltransferase activity"/>
    <property type="evidence" value="ECO:0007669"/>
    <property type="project" value="UniProtKB-EC"/>
</dbReference>
<sequence length="345" mass="36051">MTSKTLVALAELVGATVKGDGSKVVARVATLENAGPDQISFLANSKYRKQLDNTAAGAVILSAQDAENYRGNALIAANPYVCFARIAQILDTTPAAADRIHPSAVVEPSAQLGEGVCIGANAVVEADAVIGDGVQIGAGTVVGRGARVGRATRLWANVTLYHGVVVGEECIIHSGAVIGSDGFGYANERGQWIKIPQVGTVIVGDRVEIGSNTSIDRGAIDDTIIEEGVIIDNLCQIAHNDVIGAHSALAGCTVVAGSTKIGRHCIIGGNSGIAGHIELADGVHVTGMSRVTKGLNKPGVYSSGSPIQDNKSWRRNSVRSRQLEDMYQRLRQLEKQLAEPEQDSE</sequence>
<comment type="similarity">
    <text evidence="7">Belongs to the transferase hexapeptide repeat family. LpxD subfamily.</text>
</comment>
<feature type="active site" description="Proton acceptor" evidence="7">
    <location>
        <position position="239"/>
    </location>
</feature>
<dbReference type="RefSeq" id="WP_136852303.1">
    <property type="nucleotide sequence ID" value="NZ_SWCI01000003.1"/>
</dbReference>
<keyword evidence="4 7" id="KW-0677">Repeat</keyword>
<dbReference type="OrthoDB" id="9784739at2"/>
<dbReference type="Gene3D" id="1.20.5.170">
    <property type="match status" value="1"/>
</dbReference>
<dbReference type="SUPFAM" id="SSF51161">
    <property type="entry name" value="Trimeric LpxA-like enzymes"/>
    <property type="match status" value="1"/>
</dbReference>